<evidence type="ECO:0000256" key="2">
    <source>
        <dbReference type="PIRSR" id="PIRSR015753-2"/>
    </source>
</evidence>
<dbReference type="Pfam" id="PF13409">
    <property type="entry name" value="GST_N_2"/>
    <property type="match status" value="1"/>
</dbReference>
<dbReference type="SFLD" id="SFLDS00019">
    <property type="entry name" value="Glutathione_Transferase_(cytos"/>
    <property type="match status" value="1"/>
</dbReference>
<feature type="site" description="Lowers pKa of active site Cys" evidence="3">
    <location>
        <position position="252"/>
    </location>
</feature>
<name>A0A6A6SZX1_9PLEO</name>
<dbReference type="SUPFAM" id="SSF52833">
    <property type="entry name" value="Thioredoxin-like"/>
    <property type="match status" value="1"/>
</dbReference>
<evidence type="ECO:0000256" key="1">
    <source>
        <dbReference type="PIRSR" id="PIRSR015753-1"/>
    </source>
</evidence>
<protein>
    <recommendedName>
        <fullName evidence="4">GST C-terminal domain-containing protein</fullName>
    </recommendedName>
</protein>
<dbReference type="InterPro" id="IPR036249">
    <property type="entry name" value="Thioredoxin-like_sf"/>
</dbReference>
<dbReference type="PANTHER" id="PTHR32419">
    <property type="entry name" value="GLUTATHIONYL-HYDROQUINONE REDUCTASE"/>
    <property type="match status" value="1"/>
</dbReference>
<dbReference type="InterPro" id="IPR036282">
    <property type="entry name" value="Glutathione-S-Trfase_C_sf"/>
</dbReference>
<feature type="domain" description="GST C-terminal" evidence="4">
    <location>
        <begin position="168"/>
        <end position="295"/>
    </location>
</feature>
<keyword evidence="6" id="KW-1185">Reference proteome</keyword>
<dbReference type="SUPFAM" id="SSF47616">
    <property type="entry name" value="GST C-terminal domain-like"/>
    <property type="match status" value="1"/>
</dbReference>
<dbReference type="InterPro" id="IPR040079">
    <property type="entry name" value="Glutathione_S-Trfase"/>
</dbReference>
<dbReference type="CDD" id="cd03190">
    <property type="entry name" value="GST_C_Omega_like"/>
    <property type="match status" value="1"/>
</dbReference>
<evidence type="ECO:0000259" key="4">
    <source>
        <dbReference type="PROSITE" id="PS50405"/>
    </source>
</evidence>
<feature type="binding site" evidence="2">
    <location>
        <begin position="118"/>
        <end position="121"/>
    </location>
    <ligand>
        <name>glutathione</name>
        <dbReference type="ChEBI" id="CHEBI:57925"/>
    </ligand>
</feature>
<dbReference type="GO" id="GO:0005737">
    <property type="term" value="C:cytoplasm"/>
    <property type="evidence" value="ECO:0007669"/>
    <property type="project" value="TreeGrafter"/>
</dbReference>
<sequence length="323" mass="37404">MATNPKAHTEADKDGQFRRKPSAFRNFISADPSSKFPAEKDRYALYIHRGCPWAHRTNIVRSLKGLEDIIQLIVLDASDVGGKGWCFSGKPGFEEDPLYGFKYLKQLYEKSEPTYEGRYLVPTLWDKKTEKIVSNESSEIIRTFYTEFDEFLPHHLRESSKGEKGIFPAHLRDDIEAMNEWVYDTLNNGVYKTGFSNTQAAYEEHVDGVFKALDRLEDHLTKAEHQPYLFGDSITEADIRLYPTLVRFDVAYFTIFKCNLKMIRYEYPKLHDWLRRLYWDESEKTNGGAFKKTTFFETYRVGYVAALKGTVVPVGPTPDILPL</sequence>
<gene>
    <name evidence="5" type="ORF">K491DRAFT_634372</name>
</gene>
<feature type="site" description="Lowers pKa of active site Cys" evidence="3">
    <location>
        <position position="303"/>
    </location>
</feature>
<accession>A0A6A6SZX1</accession>
<dbReference type="SFLD" id="SFLDG01206">
    <property type="entry name" value="Xi.1"/>
    <property type="match status" value="1"/>
</dbReference>
<feature type="active site" description="Proton donor/acceptor" evidence="1">
    <location>
        <position position="191"/>
    </location>
</feature>
<organism evidence="5 6">
    <name type="scientific">Lophiostoma macrostomum CBS 122681</name>
    <dbReference type="NCBI Taxonomy" id="1314788"/>
    <lineage>
        <taxon>Eukaryota</taxon>
        <taxon>Fungi</taxon>
        <taxon>Dikarya</taxon>
        <taxon>Ascomycota</taxon>
        <taxon>Pezizomycotina</taxon>
        <taxon>Dothideomycetes</taxon>
        <taxon>Pleosporomycetidae</taxon>
        <taxon>Pleosporales</taxon>
        <taxon>Lophiostomataceae</taxon>
        <taxon>Lophiostoma</taxon>
    </lineage>
</organism>
<dbReference type="Pfam" id="PF13410">
    <property type="entry name" value="GST_C_2"/>
    <property type="match status" value="1"/>
</dbReference>
<dbReference type="PANTHER" id="PTHR32419:SF25">
    <property type="entry name" value="GLUTATHIONE S-TRANSFERASE (EUROFUNG)"/>
    <property type="match status" value="1"/>
</dbReference>
<dbReference type="OrthoDB" id="2309723at2759"/>
<dbReference type="GO" id="GO:0004364">
    <property type="term" value="F:glutathione transferase activity"/>
    <property type="evidence" value="ECO:0007669"/>
    <property type="project" value="InterPro"/>
</dbReference>
<dbReference type="InterPro" id="IPR016639">
    <property type="entry name" value="GST_Omega/GSH"/>
</dbReference>
<dbReference type="SFLD" id="SFLDG01148">
    <property type="entry name" value="Xi_(cytGST)"/>
    <property type="match status" value="1"/>
</dbReference>
<evidence type="ECO:0000313" key="6">
    <source>
        <dbReference type="Proteomes" id="UP000799324"/>
    </source>
</evidence>
<dbReference type="InterPro" id="IPR010987">
    <property type="entry name" value="Glutathione-S-Trfase_C-like"/>
</dbReference>
<reference evidence="5" key="1">
    <citation type="journal article" date="2020" name="Stud. Mycol.">
        <title>101 Dothideomycetes genomes: a test case for predicting lifestyles and emergence of pathogens.</title>
        <authorList>
            <person name="Haridas S."/>
            <person name="Albert R."/>
            <person name="Binder M."/>
            <person name="Bloem J."/>
            <person name="Labutti K."/>
            <person name="Salamov A."/>
            <person name="Andreopoulos B."/>
            <person name="Baker S."/>
            <person name="Barry K."/>
            <person name="Bills G."/>
            <person name="Bluhm B."/>
            <person name="Cannon C."/>
            <person name="Castanera R."/>
            <person name="Culley D."/>
            <person name="Daum C."/>
            <person name="Ezra D."/>
            <person name="Gonzalez J."/>
            <person name="Henrissat B."/>
            <person name="Kuo A."/>
            <person name="Liang C."/>
            <person name="Lipzen A."/>
            <person name="Lutzoni F."/>
            <person name="Magnuson J."/>
            <person name="Mondo S."/>
            <person name="Nolan M."/>
            <person name="Ohm R."/>
            <person name="Pangilinan J."/>
            <person name="Park H.-J."/>
            <person name="Ramirez L."/>
            <person name="Alfaro M."/>
            <person name="Sun H."/>
            <person name="Tritt A."/>
            <person name="Yoshinaga Y."/>
            <person name="Zwiers L.-H."/>
            <person name="Turgeon B."/>
            <person name="Goodwin S."/>
            <person name="Spatafora J."/>
            <person name="Crous P."/>
            <person name="Grigoriev I."/>
        </authorList>
    </citation>
    <scope>NUCLEOTIDE SEQUENCE</scope>
    <source>
        <strain evidence="5">CBS 122681</strain>
    </source>
</reference>
<proteinExistence type="predicted"/>
<dbReference type="Gene3D" id="1.20.1050.10">
    <property type="match status" value="1"/>
</dbReference>
<evidence type="ECO:0000256" key="3">
    <source>
        <dbReference type="PIRSR" id="PIRSR015753-3"/>
    </source>
</evidence>
<dbReference type="PROSITE" id="PS50405">
    <property type="entry name" value="GST_CTER"/>
    <property type="match status" value="1"/>
</dbReference>
<dbReference type="Gene3D" id="3.40.30.10">
    <property type="entry name" value="Glutaredoxin"/>
    <property type="match status" value="1"/>
</dbReference>
<feature type="active site" description="Nucleophile" evidence="1">
    <location>
        <position position="51"/>
    </location>
</feature>
<dbReference type="PIRSF" id="PIRSF015753">
    <property type="entry name" value="GST"/>
    <property type="match status" value="1"/>
</dbReference>
<evidence type="ECO:0000313" key="5">
    <source>
        <dbReference type="EMBL" id="KAF2653090.1"/>
    </source>
</evidence>
<feature type="binding site" evidence="2">
    <location>
        <position position="85"/>
    </location>
    <ligand>
        <name>glutathione</name>
        <dbReference type="ChEBI" id="CHEBI:57925"/>
    </ligand>
</feature>
<dbReference type="InterPro" id="IPR047047">
    <property type="entry name" value="GST_Omega-like_C"/>
</dbReference>
<dbReference type="EMBL" id="MU004387">
    <property type="protein sequence ID" value="KAF2653090.1"/>
    <property type="molecule type" value="Genomic_DNA"/>
</dbReference>
<feature type="binding site" evidence="2">
    <location>
        <begin position="136"/>
        <end position="137"/>
    </location>
    <ligand>
        <name>glutathione</name>
        <dbReference type="ChEBI" id="CHEBI:57925"/>
    </ligand>
</feature>
<dbReference type="Proteomes" id="UP000799324">
    <property type="component" value="Unassembled WGS sequence"/>
</dbReference>
<dbReference type="AlphaFoldDB" id="A0A6A6SZX1"/>
<dbReference type="InterPro" id="IPR004045">
    <property type="entry name" value="Glutathione_S-Trfase_N"/>
</dbReference>